<dbReference type="EMBL" id="JBJQND010000015">
    <property type="protein sequence ID" value="KAL3851792.1"/>
    <property type="molecule type" value="Genomic_DNA"/>
</dbReference>
<evidence type="ECO:0000313" key="2">
    <source>
        <dbReference type="EMBL" id="KAL3851792.1"/>
    </source>
</evidence>
<dbReference type="SUPFAM" id="SSF47986">
    <property type="entry name" value="DEATH domain"/>
    <property type="match status" value="1"/>
</dbReference>
<dbReference type="InterPro" id="IPR000488">
    <property type="entry name" value="Death_dom"/>
</dbReference>
<dbReference type="Pfam" id="PF00531">
    <property type="entry name" value="Death"/>
    <property type="match status" value="1"/>
</dbReference>
<reference evidence="2 3" key="1">
    <citation type="submission" date="2024-11" db="EMBL/GenBank/DDBJ databases">
        <title>Chromosome-level genome assembly of the freshwater bivalve Anodonta woodiana.</title>
        <authorList>
            <person name="Chen X."/>
        </authorList>
    </citation>
    <scope>NUCLEOTIDE SEQUENCE [LARGE SCALE GENOMIC DNA]</scope>
    <source>
        <strain evidence="2">MN2024</strain>
        <tissue evidence="2">Gills</tissue>
    </source>
</reference>
<accession>A0ABD3UQK1</accession>
<sequence>MGKNHCHLSKNKQDKTFFIFRDIYNRAPKDEELYKLSRCVGDWWPLAKELRLDDAEVDRIKEDYKSALERCYQALKTWRNKYYGKVEGKVQFLVEACKNASVDQNKVEDIFKMSPR</sequence>
<dbReference type="Gene3D" id="1.10.533.10">
    <property type="entry name" value="Death Domain, Fas"/>
    <property type="match status" value="1"/>
</dbReference>
<organism evidence="2 3">
    <name type="scientific">Sinanodonta woodiana</name>
    <name type="common">Chinese pond mussel</name>
    <name type="synonym">Anodonta woodiana</name>
    <dbReference type="NCBI Taxonomy" id="1069815"/>
    <lineage>
        <taxon>Eukaryota</taxon>
        <taxon>Metazoa</taxon>
        <taxon>Spiralia</taxon>
        <taxon>Lophotrochozoa</taxon>
        <taxon>Mollusca</taxon>
        <taxon>Bivalvia</taxon>
        <taxon>Autobranchia</taxon>
        <taxon>Heteroconchia</taxon>
        <taxon>Palaeoheterodonta</taxon>
        <taxon>Unionida</taxon>
        <taxon>Unionoidea</taxon>
        <taxon>Unionidae</taxon>
        <taxon>Unioninae</taxon>
        <taxon>Sinanodonta</taxon>
    </lineage>
</organism>
<evidence type="ECO:0000313" key="3">
    <source>
        <dbReference type="Proteomes" id="UP001634394"/>
    </source>
</evidence>
<dbReference type="AlphaFoldDB" id="A0ABD3UQK1"/>
<dbReference type="CDD" id="cd01670">
    <property type="entry name" value="Death"/>
    <property type="match status" value="1"/>
</dbReference>
<protein>
    <recommendedName>
        <fullName evidence="1">Death domain-containing protein</fullName>
    </recommendedName>
</protein>
<dbReference type="Proteomes" id="UP001634394">
    <property type="component" value="Unassembled WGS sequence"/>
</dbReference>
<evidence type="ECO:0000259" key="1">
    <source>
        <dbReference type="PROSITE" id="PS50017"/>
    </source>
</evidence>
<dbReference type="InterPro" id="IPR011029">
    <property type="entry name" value="DEATH-like_dom_sf"/>
</dbReference>
<dbReference type="PROSITE" id="PS50017">
    <property type="entry name" value="DEATH_DOMAIN"/>
    <property type="match status" value="1"/>
</dbReference>
<keyword evidence="3" id="KW-1185">Reference proteome</keyword>
<feature type="domain" description="Death" evidence="1">
    <location>
        <begin position="42"/>
        <end position="101"/>
    </location>
</feature>
<name>A0ABD3UQK1_SINWO</name>
<comment type="caution">
    <text evidence="2">The sequence shown here is derived from an EMBL/GenBank/DDBJ whole genome shotgun (WGS) entry which is preliminary data.</text>
</comment>
<proteinExistence type="predicted"/>
<gene>
    <name evidence="2" type="ORF">ACJMK2_015501</name>
</gene>